<dbReference type="InterPro" id="IPR039374">
    <property type="entry name" value="SIP_fam"/>
</dbReference>
<organism evidence="2 3">
    <name type="scientific">Gordonia bronchialis (strain ATCC 25592 / DSM 43247 / BCRC 13721 / JCM 3198 / KCTC 3076 / NBRC 16047 / NCTC 10667)</name>
    <name type="common">Rhodococcus bronchialis</name>
    <dbReference type="NCBI Taxonomy" id="526226"/>
    <lineage>
        <taxon>Bacteria</taxon>
        <taxon>Bacillati</taxon>
        <taxon>Actinomycetota</taxon>
        <taxon>Actinomycetes</taxon>
        <taxon>Mycobacteriales</taxon>
        <taxon>Gordoniaceae</taxon>
        <taxon>Gordonia</taxon>
    </lineage>
</organism>
<reference evidence="3" key="1">
    <citation type="submission" date="2009-10" db="EMBL/GenBank/DDBJ databases">
        <title>The complete chromosome of Gordonia bronchialis DSM 43247.</title>
        <authorList>
            <consortium name="US DOE Joint Genome Institute (JGI-PGF)"/>
            <person name="Lucas S."/>
            <person name="Copeland A."/>
            <person name="Lapidus A."/>
            <person name="Glavina del Rio T."/>
            <person name="Dalin E."/>
            <person name="Tice H."/>
            <person name="Bruce D."/>
            <person name="Goodwin L."/>
            <person name="Pitluck S."/>
            <person name="Kyrpides N."/>
            <person name="Mavromatis K."/>
            <person name="Ivanova N."/>
            <person name="Ovchinnikova G."/>
            <person name="Saunders E."/>
            <person name="Brettin T."/>
            <person name="Detter J.C."/>
            <person name="Han C."/>
            <person name="Larimer F."/>
            <person name="Land M."/>
            <person name="Hauser L."/>
            <person name="Markowitz V."/>
            <person name="Cheng J.-F."/>
            <person name="Hugenholtz P."/>
            <person name="Woyke T."/>
            <person name="Wu D."/>
            <person name="Jando M."/>
            <person name="Schneider S."/>
            <person name="Goeker M."/>
            <person name="Klenk H.-P."/>
            <person name="Eisen J.A."/>
        </authorList>
    </citation>
    <scope>NUCLEOTIDE SEQUENCE [LARGE SCALE GENOMIC DNA]</scope>
    <source>
        <strain evidence="3">ATCC 25592 / DSM 43247 / BCRC 13721 / JCM 3198 / KCTC 3076 / NBRC 16047 / NCTC 10667</strain>
    </source>
</reference>
<accession>D0L291</accession>
<dbReference type="CDD" id="cd06193">
    <property type="entry name" value="siderophore_interacting"/>
    <property type="match status" value="1"/>
</dbReference>
<dbReference type="HOGENOM" id="CLU_040923_1_1_11"/>
<dbReference type="Proteomes" id="UP000001219">
    <property type="component" value="Chromosome"/>
</dbReference>
<proteinExistence type="predicted"/>
<dbReference type="EMBL" id="CP001802">
    <property type="protein sequence ID" value="ACY19978.1"/>
    <property type="molecule type" value="Genomic_DNA"/>
</dbReference>
<dbReference type="InterPro" id="IPR017938">
    <property type="entry name" value="Riboflavin_synthase-like_b-brl"/>
</dbReference>
<dbReference type="STRING" id="526226.Gbro_0652"/>
<dbReference type="Pfam" id="PF04954">
    <property type="entry name" value="SIP"/>
    <property type="match status" value="1"/>
</dbReference>
<dbReference type="InterPro" id="IPR013113">
    <property type="entry name" value="SIP_FAD-bd"/>
</dbReference>
<evidence type="ECO:0000313" key="3">
    <source>
        <dbReference type="Proteomes" id="UP000001219"/>
    </source>
</evidence>
<dbReference type="PANTHER" id="PTHR30157">
    <property type="entry name" value="FERRIC REDUCTASE, NADPH-DEPENDENT"/>
    <property type="match status" value="1"/>
</dbReference>
<keyword evidence="3" id="KW-1185">Reference proteome</keyword>
<dbReference type="SUPFAM" id="SSF63380">
    <property type="entry name" value="Riboflavin synthase domain-like"/>
    <property type="match status" value="1"/>
</dbReference>
<protein>
    <submittedName>
        <fullName evidence="2">FAD-binding 9 siderophore-interacting domain protein</fullName>
    </submittedName>
</protein>
<dbReference type="KEGG" id="gbr:Gbro_0652"/>
<dbReference type="GO" id="GO:0016491">
    <property type="term" value="F:oxidoreductase activity"/>
    <property type="evidence" value="ECO:0007669"/>
    <property type="project" value="InterPro"/>
</dbReference>
<feature type="domain" description="FAD-binding FR-type" evidence="1">
    <location>
        <begin position="21"/>
        <end position="123"/>
    </location>
</feature>
<dbReference type="InterPro" id="IPR039261">
    <property type="entry name" value="FNR_nucleotide-bd"/>
</dbReference>
<dbReference type="AlphaFoldDB" id="D0L291"/>
<gene>
    <name evidence="2" type="ordered locus">Gbro_0652</name>
</gene>
<dbReference type="PROSITE" id="PS51384">
    <property type="entry name" value="FAD_FR"/>
    <property type="match status" value="1"/>
</dbReference>
<dbReference type="InterPro" id="IPR007037">
    <property type="entry name" value="SIP_rossman_dom"/>
</dbReference>
<dbReference type="Gene3D" id="2.40.30.10">
    <property type="entry name" value="Translation factors"/>
    <property type="match status" value="1"/>
</dbReference>
<dbReference type="PANTHER" id="PTHR30157:SF0">
    <property type="entry name" value="NADPH-DEPENDENT FERRIC-CHELATE REDUCTASE"/>
    <property type="match status" value="1"/>
</dbReference>
<dbReference type="Gene3D" id="3.40.50.80">
    <property type="entry name" value="Nucleotide-binding domain of ferredoxin-NADP reductase (FNR) module"/>
    <property type="match status" value="1"/>
</dbReference>
<dbReference type="InterPro" id="IPR017927">
    <property type="entry name" value="FAD-bd_FR_type"/>
</dbReference>
<dbReference type="eggNOG" id="COG2375">
    <property type="taxonomic scope" value="Bacteria"/>
</dbReference>
<dbReference type="RefSeq" id="WP_012832565.1">
    <property type="nucleotide sequence ID" value="NC_013441.1"/>
</dbReference>
<evidence type="ECO:0000259" key="1">
    <source>
        <dbReference type="PROSITE" id="PS51384"/>
    </source>
</evidence>
<reference evidence="2 3" key="2">
    <citation type="journal article" date="2010" name="Stand. Genomic Sci.">
        <title>Complete genome sequence of Gordonia bronchialis type strain (3410).</title>
        <authorList>
            <person name="Ivanova N."/>
            <person name="Sikorski J."/>
            <person name="Jando M."/>
            <person name="Lapidus A."/>
            <person name="Nolan M."/>
            <person name="Lucas S."/>
            <person name="Del Rio T.G."/>
            <person name="Tice H."/>
            <person name="Copeland A."/>
            <person name="Cheng J.F."/>
            <person name="Chen F."/>
            <person name="Bruce D."/>
            <person name="Goodwin L."/>
            <person name="Pitluck S."/>
            <person name="Mavromatis K."/>
            <person name="Ovchinnikova G."/>
            <person name="Pati A."/>
            <person name="Chen A."/>
            <person name="Palaniappan K."/>
            <person name="Land M."/>
            <person name="Hauser L."/>
            <person name="Chang Y.J."/>
            <person name="Jeffries C.D."/>
            <person name="Chain P."/>
            <person name="Saunders E."/>
            <person name="Han C."/>
            <person name="Detter J.C."/>
            <person name="Brettin T."/>
            <person name="Rohde M."/>
            <person name="Goker M."/>
            <person name="Bristow J."/>
            <person name="Eisen J.A."/>
            <person name="Markowitz V."/>
            <person name="Hugenholtz P."/>
            <person name="Klenk H.P."/>
            <person name="Kyrpides N.C."/>
        </authorList>
    </citation>
    <scope>NUCLEOTIDE SEQUENCE [LARGE SCALE GENOMIC DNA]</scope>
    <source>
        <strain evidence="3">ATCC 25592 / DSM 43247 / BCRC 13721 / JCM 3198 / KCTC 3076 / NBRC 16047 / NCTC 10667</strain>
    </source>
</reference>
<evidence type="ECO:0000313" key="2">
    <source>
        <dbReference type="EMBL" id="ACY19978.1"/>
    </source>
</evidence>
<dbReference type="Pfam" id="PF08021">
    <property type="entry name" value="FAD_binding_9"/>
    <property type="match status" value="1"/>
</dbReference>
<dbReference type="OrthoDB" id="3396083at2"/>
<name>D0L291_GORB4</name>
<sequence length="250" mass="27164">MSEVSTKGRGWQGAVLKLLGADDVALTVTSTEAVTDHYLRLGFTGGGLFTKRTVHPTMWVRLWFESDGKLHQRGYTLVDPDPAADTFSIEFAIHDGPAARWAQQARPGDVINATAMGSKFEMPESAQAFLIAGDTASMAAINSLLDAISASSNPLTPATIWFEYQHDSDKDLPLRLRPQDTVHWIPRERDGAALVDAVKAAAFDATGQYGWVALDSASTRAVSAVFKNDFKLGKKAVKAQAYWVHGRAWG</sequence>